<dbReference type="EMBL" id="FNRD01000019">
    <property type="protein sequence ID" value="SEB06564.1"/>
    <property type="molecule type" value="Genomic_DNA"/>
</dbReference>
<gene>
    <name evidence="3" type="ORF">SAMN05443667_11922</name>
</gene>
<reference evidence="4" key="1">
    <citation type="submission" date="2016-10" db="EMBL/GenBank/DDBJ databases">
        <authorList>
            <person name="Varghese N."/>
            <person name="Submissions S."/>
        </authorList>
    </citation>
    <scope>NUCLEOTIDE SEQUENCE [LARGE SCALE GENOMIC DNA]</scope>
    <source>
        <strain evidence="4">DSM 22376</strain>
    </source>
</reference>
<keyword evidence="2" id="KW-1133">Transmembrane helix</keyword>
<dbReference type="AlphaFoldDB" id="A0A1H4GAI2"/>
<evidence type="ECO:0000256" key="2">
    <source>
        <dbReference type="SAM" id="Phobius"/>
    </source>
</evidence>
<protein>
    <submittedName>
        <fullName evidence="3">Uncharacterized protein</fullName>
    </submittedName>
</protein>
<evidence type="ECO:0000313" key="3">
    <source>
        <dbReference type="EMBL" id="SEB06564.1"/>
    </source>
</evidence>
<feature type="transmembrane region" description="Helical" evidence="2">
    <location>
        <begin position="37"/>
        <end position="57"/>
    </location>
</feature>
<organism evidence="3 4">
    <name type="scientific">Flavobacterium gillisiae</name>
    <dbReference type="NCBI Taxonomy" id="150146"/>
    <lineage>
        <taxon>Bacteria</taxon>
        <taxon>Pseudomonadati</taxon>
        <taxon>Bacteroidota</taxon>
        <taxon>Flavobacteriia</taxon>
        <taxon>Flavobacteriales</taxon>
        <taxon>Flavobacteriaceae</taxon>
        <taxon>Flavobacterium</taxon>
    </lineage>
</organism>
<feature type="region of interest" description="Disordered" evidence="1">
    <location>
        <begin position="308"/>
        <end position="330"/>
    </location>
</feature>
<dbReference type="OrthoDB" id="1148745at2"/>
<feature type="transmembrane region" description="Helical" evidence="2">
    <location>
        <begin position="7"/>
        <end position="31"/>
    </location>
</feature>
<dbReference type="Proteomes" id="UP000198951">
    <property type="component" value="Unassembled WGS sequence"/>
</dbReference>
<keyword evidence="4" id="KW-1185">Reference proteome</keyword>
<evidence type="ECO:0000256" key="1">
    <source>
        <dbReference type="SAM" id="MobiDB-lite"/>
    </source>
</evidence>
<evidence type="ECO:0000313" key="4">
    <source>
        <dbReference type="Proteomes" id="UP000198951"/>
    </source>
</evidence>
<feature type="compositionally biased region" description="Polar residues" evidence="1">
    <location>
        <begin position="308"/>
        <end position="321"/>
    </location>
</feature>
<name>A0A1H4GAI2_9FLAO</name>
<proteinExistence type="predicted"/>
<keyword evidence="2" id="KW-0812">Transmembrane</keyword>
<accession>A0A1H4GAI2</accession>
<feature type="transmembrane region" description="Helical" evidence="2">
    <location>
        <begin position="69"/>
        <end position="91"/>
    </location>
</feature>
<dbReference type="RefSeq" id="WP_091093875.1">
    <property type="nucleotide sequence ID" value="NZ_FNRD01000019.1"/>
</dbReference>
<sequence>MKQQNFLFVDLISSIFLLVLLIGNFMGLLYITDGSLVISILGSLFLVVCYFFVVQLLKKNKEVMFRNKFLHGSLLFWAFFLFLGFISFNLMSHFINIEYNCKEKIKTEATTKIRLVENMAAVYKKRAKDDVLDYEAKLKTKLTQYKATKNNALRNELAVEPYKVDARVLNDPAYIDVNQVANAKVAPYQLKIENNITNIEKTISLNSKKYQSVFDNWKRLSLVATYSKLNEYVEANIKLINSKIEELPLDKTLLNVSYNKKQLPLNSPSKLNKLFPPDLALPLAIIIVIHIFILIPFLSHKVRGYRNSASRSSGPISNGGNQLRGGHIEL</sequence>
<dbReference type="STRING" id="150146.SAMN05443667_11922"/>
<feature type="transmembrane region" description="Helical" evidence="2">
    <location>
        <begin position="279"/>
        <end position="298"/>
    </location>
</feature>
<keyword evidence="2" id="KW-0472">Membrane</keyword>